<dbReference type="SUPFAM" id="SSF54534">
    <property type="entry name" value="FKBP-like"/>
    <property type="match status" value="1"/>
</dbReference>
<comment type="caution">
    <text evidence="6">The sequence shown here is derived from an EMBL/GenBank/DDBJ whole genome shotgun (WGS) entry which is preliminary data.</text>
</comment>
<feature type="domain" description="PPIase FKBP-type" evidence="5">
    <location>
        <begin position="89"/>
        <end position="176"/>
    </location>
</feature>
<dbReference type="OrthoDB" id="1093155at2"/>
<dbReference type="Pfam" id="PF00254">
    <property type="entry name" value="FKBP_C"/>
    <property type="match status" value="1"/>
</dbReference>
<evidence type="ECO:0000256" key="3">
    <source>
        <dbReference type="PROSITE-ProRule" id="PRU00277"/>
    </source>
</evidence>
<evidence type="ECO:0000313" key="7">
    <source>
        <dbReference type="Proteomes" id="UP000191680"/>
    </source>
</evidence>
<evidence type="ECO:0000256" key="2">
    <source>
        <dbReference type="ARBA" id="ARBA00023110"/>
    </source>
</evidence>
<keyword evidence="3 4" id="KW-0413">Isomerase</keyword>
<dbReference type="PROSITE" id="PS50059">
    <property type="entry name" value="FKBP_PPIASE"/>
    <property type="match status" value="1"/>
</dbReference>
<dbReference type="EMBL" id="MTBC01000007">
    <property type="protein sequence ID" value="OQD42316.1"/>
    <property type="molecule type" value="Genomic_DNA"/>
</dbReference>
<evidence type="ECO:0000256" key="4">
    <source>
        <dbReference type="RuleBase" id="RU003915"/>
    </source>
</evidence>
<keyword evidence="2 3" id="KW-0697">Rotamase</keyword>
<sequence length="186" mass="21203">MKRNVLIICLGFLIFACKQPEPRKPVQQKTSSFIDESVERSKKLLDAEIAAIQAVIQKDTLNNYQSSDTGFWYFYEEQKDTTAYSPKTNDVVMLTYNVMNLKGDTIYKRKDIGLVQHAVDKSQLFPGLRNAVKLLKEGEQATFIFPSSLAYGYKGDNDKILPRTPIKTSLTLVEIKKDTTNLNRLK</sequence>
<keyword evidence="7" id="KW-1185">Reference proteome</keyword>
<name>A0A1V6LQT4_9FLAO</name>
<gene>
    <name evidence="6" type="ORF">BUL40_11135</name>
</gene>
<dbReference type="GO" id="GO:0003755">
    <property type="term" value="F:peptidyl-prolyl cis-trans isomerase activity"/>
    <property type="evidence" value="ECO:0007669"/>
    <property type="project" value="UniProtKB-UniRule"/>
</dbReference>
<dbReference type="RefSeq" id="WP_080319335.1">
    <property type="nucleotide sequence ID" value="NZ_MTBC01000007.1"/>
</dbReference>
<evidence type="ECO:0000259" key="5">
    <source>
        <dbReference type="PROSITE" id="PS50059"/>
    </source>
</evidence>
<proteinExistence type="inferred from homology"/>
<protein>
    <recommendedName>
        <fullName evidence="4">Peptidyl-prolyl cis-trans isomerase</fullName>
        <ecNumber evidence="4">5.2.1.8</ecNumber>
    </recommendedName>
</protein>
<dbReference type="PROSITE" id="PS51257">
    <property type="entry name" value="PROKAR_LIPOPROTEIN"/>
    <property type="match status" value="1"/>
</dbReference>
<dbReference type="Proteomes" id="UP000191680">
    <property type="component" value="Unassembled WGS sequence"/>
</dbReference>
<evidence type="ECO:0000313" key="6">
    <source>
        <dbReference type="EMBL" id="OQD42316.1"/>
    </source>
</evidence>
<evidence type="ECO:0000256" key="1">
    <source>
        <dbReference type="ARBA" id="ARBA00000971"/>
    </source>
</evidence>
<comment type="similarity">
    <text evidence="4">Belongs to the FKBP-type PPIase family.</text>
</comment>
<comment type="catalytic activity">
    <reaction evidence="1 3 4">
        <text>[protein]-peptidylproline (omega=180) = [protein]-peptidylproline (omega=0)</text>
        <dbReference type="Rhea" id="RHEA:16237"/>
        <dbReference type="Rhea" id="RHEA-COMP:10747"/>
        <dbReference type="Rhea" id="RHEA-COMP:10748"/>
        <dbReference type="ChEBI" id="CHEBI:83833"/>
        <dbReference type="ChEBI" id="CHEBI:83834"/>
        <dbReference type="EC" id="5.2.1.8"/>
    </reaction>
</comment>
<dbReference type="InterPro" id="IPR046357">
    <property type="entry name" value="PPIase_dom_sf"/>
</dbReference>
<dbReference type="InterPro" id="IPR019869">
    <property type="entry name" value="Motility-assoc_PPIase_GldI"/>
</dbReference>
<accession>A0A1V6LQT4</accession>
<dbReference type="Gene3D" id="3.10.50.40">
    <property type="match status" value="1"/>
</dbReference>
<reference evidence="6 7" key="1">
    <citation type="submission" date="2016-12" db="EMBL/GenBank/DDBJ databases">
        <authorList>
            <person name="Song W.-J."/>
            <person name="Kurnit D.M."/>
        </authorList>
    </citation>
    <scope>NUCLEOTIDE SEQUENCE [LARGE SCALE GENOMIC DNA]</scope>
    <source>
        <strain evidence="6 7">HSG9</strain>
    </source>
</reference>
<dbReference type="AlphaFoldDB" id="A0A1V6LQT4"/>
<dbReference type="InterPro" id="IPR001179">
    <property type="entry name" value="PPIase_FKBP_dom"/>
</dbReference>
<organism evidence="6 7">
    <name type="scientific">Croceivirga radicis</name>
    <dbReference type="NCBI Taxonomy" id="1929488"/>
    <lineage>
        <taxon>Bacteria</taxon>
        <taxon>Pseudomonadati</taxon>
        <taxon>Bacteroidota</taxon>
        <taxon>Flavobacteriia</taxon>
        <taxon>Flavobacteriales</taxon>
        <taxon>Flavobacteriaceae</taxon>
        <taxon>Croceivirga</taxon>
    </lineage>
</organism>
<dbReference type="NCBIfam" id="TIGR03516">
    <property type="entry name" value="ppisom_GldI"/>
    <property type="match status" value="1"/>
</dbReference>
<dbReference type="EC" id="5.2.1.8" evidence="4"/>